<dbReference type="KEGG" id="slr:L21SP2_3299"/>
<keyword evidence="3" id="KW-1185">Reference proteome</keyword>
<evidence type="ECO:0000313" key="2">
    <source>
        <dbReference type="EMBL" id="AHC16639.1"/>
    </source>
</evidence>
<organism evidence="2 3">
    <name type="scientific">Salinispira pacifica</name>
    <dbReference type="NCBI Taxonomy" id="1307761"/>
    <lineage>
        <taxon>Bacteria</taxon>
        <taxon>Pseudomonadati</taxon>
        <taxon>Spirochaetota</taxon>
        <taxon>Spirochaetia</taxon>
        <taxon>Spirochaetales</taxon>
        <taxon>Spirochaetaceae</taxon>
        <taxon>Salinispira</taxon>
    </lineage>
</organism>
<protein>
    <recommendedName>
        <fullName evidence="4">Organic solvent tolerance-like N-terminal domain-containing protein</fullName>
    </recommendedName>
</protein>
<gene>
    <name evidence="2" type="ORF">L21SP2_3299</name>
</gene>
<dbReference type="RefSeq" id="WP_024269529.1">
    <property type="nucleotide sequence ID" value="NC_023035.1"/>
</dbReference>
<reference evidence="2 3" key="1">
    <citation type="journal article" date="2015" name="Stand. Genomic Sci.">
        <title>Complete genome sequence and description of Salinispira pacifica gen. nov., sp. nov., a novel spirochaete isolated form a hypersaline microbial mat.</title>
        <authorList>
            <person name="Ben Hania W."/>
            <person name="Joseph M."/>
            <person name="Schumann P."/>
            <person name="Bunk B."/>
            <person name="Fiebig A."/>
            <person name="Sproer C."/>
            <person name="Klenk H.P."/>
            <person name="Fardeau M.L."/>
            <person name="Spring S."/>
        </authorList>
    </citation>
    <scope>NUCLEOTIDE SEQUENCE [LARGE SCALE GENOMIC DNA]</scope>
    <source>
        <strain evidence="2 3">L21-RPul-D2</strain>
    </source>
</reference>
<feature type="compositionally biased region" description="Low complexity" evidence="1">
    <location>
        <begin position="214"/>
        <end position="237"/>
    </location>
</feature>
<dbReference type="Proteomes" id="UP000018680">
    <property type="component" value="Chromosome"/>
</dbReference>
<evidence type="ECO:0000313" key="3">
    <source>
        <dbReference type="Proteomes" id="UP000018680"/>
    </source>
</evidence>
<dbReference type="STRING" id="1307761.L21SP2_3299"/>
<evidence type="ECO:0008006" key="4">
    <source>
        <dbReference type="Google" id="ProtNLM"/>
    </source>
</evidence>
<sequence>MRDRTAYALTALIAVLAAGPLFSEPLEATAGFIRSVFAEGSERTVLENDAKVEGETIRIEGESISLSGEENRYIEARGAVKLLDKDSGTEISANVLNYDTETEALVLEGSAEFNDPGEDILVRSTYMEREGALAVFQLDVQIVREDMLAQAEYVRYFEDSGRLELSGFPVVYYQGDEYSAAVITIFTESNEIILEGEVRGQISDPEQDSEGEDSSGSPDASGESGSAAENGSAGENATSGGAALEETGESGDE</sequence>
<dbReference type="HOGENOM" id="CLU_080451_2_0_12"/>
<dbReference type="EMBL" id="CP006939">
    <property type="protein sequence ID" value="AHC16639.1"/>
    <property type="molecule type" value="Genomic_DNA"/>
</dbReference>
<feature type="region of interest" description="Disordered" evidence="1">
    <location>
        <begin position="201"/>
        <end position="253"/>
    </location>
</feature>
<name>V5WN65_9SPIO</name>
<dbReference type="eggNOG" id="COG1934">
    <property type="taxonomic scope" value="Bacteria"/>
</dbReference>
<dbReference type="Gene3D" id="2.60.450.10">
    <property type="entry name" value="Lipopolysaccharide (LPS) transport protein A like domain"/>
    <property type="match status" value="2"/>
</dbReference>
<dbReference type="OrthoDB" id="368905at2"/>
<evidence type="ECO:0000256" key="1">
    <source>
        <dbReference type="SAM" id="MobiDB-lite"/>
    </source>
</evidence>
<dbReference type="AlphaFoldDB" id="V5WN65"/>
<accession>V5WN65</accession>
<proteinExistence type="predicted"/>